<evidence type="ECO:0000313" key="1">
    <source>
        <dbReference type="EMBL" id="SHH92919.1"/>
    </source>
</evidence>
<dbReference type="Proteomes" id="UP000184447">
    <property type="component" value="Unassembled WGS sequence"/>
</dbReference>
<dbReference type="EMBL" id="FQXM01000022">
    <property type="protein sequence ID" value="SHH92919.1"/>
    <property type="molecule type" value="Genomic_DNA"/>
</dbReference>
<accession>A0A1M5WZ70</accession>
<name>A0A1M5WZ70_9CLOT</name>
<dbReference type="AlphaFoldDB" id="A0A1M5WZ70"/>
<protein>
    <submittedName>
        <fullName evidence="1">Uncharacterized protein</fullName>
    </submittedName>
</protein>
<keyword evidence="2" id="KW-1185">Reference proteome</keyword>
<organism evidence="1 2">
    <name type="scientific">Clostridium grantii DSM 8605</name>
    <dbReference type="NCBI Taxonomy" id="1121316"/>
    <lineage>
        <taxon>Bacteria</taxon>
        <taxon>Bacillati</taxon>
        <taxon>Bacillota</taxon>
        <taxon>Clostridia</taxon>
        <taxon>Eubacteriales</taxon>
        <taxon>Clostridiaceae</taxon>
        <taxon>Clostridium</taxon>
    </lineage>
</organism>
<evidence type="ECO:0000313" key="2">
    <source>
        <dbReference type="Proteomes" id="UP000184447"/>
    </source>
</evidence>
<proteinExistence type="predicted"/>
<gene>
    <name evidence="1" type="ORF">SAMN02745207_03220</name>
</gene>
<reference evidence="1 2" key="1">
    <citation type="submission" date="2016-11" db="EMBL/GenBank/DDBJ databases">
        <authorList>
            <person name="Jaros S."/>
            <person name="Januszkiewicz K."/>
            <person name="Wedrychowicz H."/>
        </authorList>
    </citation>
    <scope>NUCLEOTIDE SEQUENCE [LARGE SCALE GENOMIC DNA]</scope>
    <source>
        <strain evidence="1 2">DSM 8605</strain>
    </source>
</reference>
<sequence>MKSIFSNNFNDYIVLLFKLATIRGAYHLIKYEKGYAKFVTQLPKQIK</sequence>
<dbReference type="RefSeq" id="WP_159434109.1">
    <property type="nucleotide sequence ID" value="NZ_FQXM01000022.1"/>
</dbReference>